<accession>Q1DAH4</accession>
<dbReference type="STRING" id="246197.MXAN_2125"/>
<evidence type="ECO:0000256" key="1">
    <source>
        <dbReference type="SAM" id="MobiDB-lite"/>
    </source>
</evidence>
<feature type="compositionally biased region" description="Low complexity" evidence="1">
    <location>
        <begin position="16"/>
        <end position="27"/>
    </location>
</feature>
<protein>
    <submittedName>
        <fullName evidence="2">Uncharacterized protein</fullName>
    </submittedName>
</protein>
<dbReference type="AlphaFoldDB" id="Q1DAH4"/>
<reference evidence="2 3" key="1">
    <citation type="journal article" date="2006" name="Proc. Natl. Acad. Sci. U.S.A.">
        <title>Evolution of sensory complexity recorded in a myxobacterial genome.</title>
        <authorList>
            <person name="Goldman B.S."/>
            <person name="Nierman W.C."/>
            <person name="Kaiser D."/>
            <person name="Slater S.C."/>
            <person name="Durkin A.S."/>
            <person name="Eisen J.A."/>
            <person name="Ronning C.M."/>
            <person name="Barbazuk W.B."/>
            <person name="Blanchard M."/>
            <person name="Field C."/>
            <person name="Halling C."/>
            <person name="Hinkle G."/>
            <person name="Iartchuk O."/>
            <person name="Kim H.S."/>
            <person name="Mackenzie C."/>
            <person name="Madupu R."/>
            <person name="Miller N."/>
            <person name="Shvartsbeyn A."/>
            <person name="Sullivan S.A."/>
            <person name="Vaudin M."/>
            <person name="Wiegand R."/>
            <person name="Kaplan H.B."/>
        </authorList>
    </citation>
    <scope>NUCLEOTIDE SEQUENCE [LARGE SCALE GENOMIC DNA]</scope>
    <source>
        <strain evidence="3">DK1622</strain>
    </source>
</reference>
<dbReference type="HOGENOM" id="CLU_3366017_0_0_7"/>
<dbReference type="Proteomes" id="UP000002402">
    <property type="component" value="Chromosome"/>
</dbReference>
<feature type="region of interest" description="Disordered" evidence="1">
    <location>
        <begin position="1"/>
        <end position="35"/>
    </location>
</feature>
<keyword evidence="3" id="KW-1185">Reference proteome</keyword>
<dbReference type="EnsemblBacteria" id="ABF89700">
    <property type="protein sequence ID" value="ABF89700"/>
    <property type="gene ID" value="MXAN_2125"/>
</dbReference>
<organism evidence="2 3">
    <name type="scientific">Myxococcus xanthus (strain DK1622)</name>
    <dbReference type="NCBI Taxonomy" id="246197"/>
    <lineage>
        <taxon>Bacteria</taxon>
        <taxon>Pseudomonadati</taxon>
        <taxon>Myxococcota</taxon>
        <taxon>Myxococcia</taxon>
        <taxon>Myxococcales</taxon>
        <taxon>Cystobacterineae</taxon>
        <taxon>Myxococcaceae</taxon>
        <taxon>Myxococcus</taxon>
    </lineage>
</organism>
<proteinExistence type="predicted"/>
<dbReference type="KEGG" id="mxa:MXAN_2125"/>
<gene>
    <name evidence="2" type="ordered locus">MXAN_2125</name>
</gene>
<sequence>MSVTFAKAPGNPKQDALLPAGAPASLGDVIPSRPM</sequence>
<dbReference type="EMBL" id="CP000113">
    <property type="protein sequence ID" value="ABF89700.1"/>
    <property type="molecule type" value="Genomic_DNA"/>
</dbReference>
<evidence type="ECO:0000313" key="2">
    <source>
        <dbReference type="EMBL" id="ABF89700.1"/>
    </source>
</evidence>
<evidence type="ECO:0000313" key="3">
    <source>
        <dbReference type="Proteomes" id="UP000002402"/>
    </source>
</evidence>
<name>Q1DAH4_MYXXD</name>